<geneLocation type="plasmid" evidence="1 2">
    <name>VS116_lp28-3</name>
</geneLocation>
<evidence type="ECO:0000313" key="1">
    <source>
        <dbReference type="EMBL" id="ACN53027.1"/>
    </source>
</evidence>
<dbReference type="Proteomes" id="UP000006163">
    <property type="component" value="Plasmid VS116_lp28-3"/>
</dbReference>
<dbReference type="EMBL" id="CP001440">
    <property type="protein sequence ID" value="ACN53027.1"/>
    <property type="molecule type" value="Genomic_DNA"/>
</dbReference>
<accession>C0R997</accession>
<keyword evidence="2" id="KW-1185">Reference proteome</keyword>
<gene>
    <name evidence="1" type="ORF">BVAVS116_H0040</name>
</gene>
<proteinExistence type="predicted"/>
<name>C0R997_BORVA</name>
<keyword evidence="1" id="KW-0614">Plasmid</keyword>
<dbReference type="AlphaFoldDB" id="C0R997"/>
<dbReference type="HOGENOM" id="CLU_3059135_0_0_12"/>
<protein>
    <submittedName>
        <fullName evidence="1">Uncharacterized protein</fullName>
    </submittedName>
</protein>
<reference evidence="1 2" key="1">
    <citation type="journal article" date="2012" name="J. Bacteriol.">
        <title>Whole-Genome Sequences of Borrelia bissettii, Borrelia valaisiana, and Borrelia spielmanii.</title>
        <authorList>
            <person name="Schutzer S.E."/>
            <person name="Fraser-Liggett C.M."/>
            <person name="Qiu W.G."/>
            <person name="Kraiczy P."/>
            <person name="Mongodin E.F."/>
            <person name="Dunn J.J."/>
            <person name="Luft B.J."/>
            <person name="Casjens S.R."/>
        </authorList>
    </citation>
    <scope>NUCLEOTIDE SEQUENCE [LARGE SCALE GENOMIC DNA]</scope>
    <source>
        <strain evidence="1 2">VS116</strain>
        <plasmid evidence="1">VS116_lp28-3</plasmid>
    </source>
</reference>
<sequence length="53" mass="6567">MRNNFIFKIVFFFIYKFEKFYVCFLASEDTFILNFMSSNKSFNTFIVKLQFSY</sequence>
<organism evidence="1 2">
    <name type="scientific">Borreliella valaisiana VS116</name>
    <dbReference type="NCBI Taxonomy" id="445987"/>
    <lineage>
        <taxon>Bacteria</taxon>
        <taxon>Pseudomonadati</taxon>
        <taxon>Spirochaetota</taxon>
        <taxon>Spirochaetia</taxon>
        <taxon>Spirochaetales</taxon>
        <taxon>Borreliaceae</taxon>
        <taxon>Borreliella</taxon>
    </lineage>
</organism>
<evidence type="ECO:0000313" key="2">
    <source>
        <dbReference type="Proteomes" id="UP000006163"/>
    </source>
</evidence>